<keyword evidence="3" id="KW-0012">Acyltransferase</keyword>
<reference evidence="3 4" key="1">
    <citation type="submission" date="2018-06" db="EMBL/GenBank/DDBJ databases">
        <authorList>
            <consortium name="Pathogen Informatics"/>
            <person name="Doyle S."/>
        </authorList>
    </citation>
    <scope>NUCLEOTIDE SEQUENCE [LARGE SCALE GENOMIC DNA]</scope>
    <source>
        <strain evidence="3 4">NCTC12195</strain>
    </source>
</reference>
<dbReference type="AlphaFoldDB" id="A0A380FEF6"/>
<dbReference type="EC" id="2.3.1.179" evidence="3"/>
<keyword evidence="1 3" id="KW-0808">Transferase</keyword>
<dbReference type="InterPro" id="IPR014031">
    <property type="entry name" value="Ketoacyl_synth_C"/>
</dbReference>
<dbReference type="GO" id="GO:0006633">
    <property type="term" value="P:fatty acid biosynthetic process"/>
    <property type="evidence" value="ECO:0007669"/>
    <property type="project" value="TreeGrafter"/>
</dbReference>
<dbReference type="PANTHER" id="PTHR11712">
    <property type="entry name" value="POLYKETIDE SYNTHASE-RELATED"/>
    <property type="match status" value="1"/>
</dbReference>
<evidence type="ECO:0000256" key="1">
    <source>
        <dbReference type="ARBA" id="ARBA00022679"/>
    </source>
</evidence>
<name>A0A380FEF6_STAGA</name>
<protein>
    <submittedName>
        <fullName evidence="3">3-oxoacyl-ACP synthase</fullName>
        <ecNumber evidence="3">2.3.1.179</ecNumber>
    </submittedName>
</protein>
<dbReference type="PANTHER" id="PTHR11712:SF336">
    <property type="entry name" value="3-OXOACYL-[ACYL-CARRIER-PROTEIN] SYNTHASE, MITOCHONDRIAL"/>
    <property type="match status" value="1"/>
</dbReference>
<dbReference type="GO" id="GO:0004315">
    <property type="term" value="F:3-oxoacyl-[acyl-carrier-protein] synthase activity"/>
    <property type="evidence" value="ECO:0007669"/>
    <property type="project" value="UniProtKB-EC"/>
</dbReference>
<accession>A0A380FEF6</accession>
<dbReference type="SUPFAM" id="SSF53901">
    <property type="entry name" value="Thiolase-like"/>
    <property type="match status" value="1"/>
</dbReference>
<organism evidence="3 4">
    <name type="scientific">Staphylococcus gallinarum</name>
    <dbReference type="NCBI Taxonomy" id="1293"/>
    <lineage>
        <taxon>Bacteria</taxon>
        <taxon>Bacillati</taxon>
        <taxon>Bacillota</taxon>
        <taxon>Bacilli</taxon>
        <taxon>Bacillales</taxon>
        <taxon>Staphylococcaceae</taxon>
        <taxon>Staphylococcus</taxon>
    </lineage>
</organism>
<evidence type="ECO:0000259" key="2">
    <source>
        <dbReference type="Pfam" id="PF02801"/>
    </source>
</evidence>
<feature type="domain" description="Beta-ketoacyl synthase C-terminal" evidence="2">
    <location>
        <begin position="1"/>
        <end position="32"/>
    </location>
</feature>
<dbReference type="Gene3D" id="3.40.47.10">
    <property type="match status" value="1"/>
</dbReference>
<dbReference type="GO" id="GO:0005829">
    <property type="term" value="C:cytosol"/>
    <property type="evidence" value="ECO:0007669"/>
    <property type="project" value="TreeGrafter"/>
</dbReference>
<evidence type="ECO:0000313" key="4">
    <source>
        <dbReference type="Proteomes" id="UP000255277"/>
    </source>
</evidence>
<gene>
    <name evidence="3" type="primary">fabF</name>
    <name evidence="3" type="ORF">NCTC12195_01757</name>
</gene>
<dbReference type="EMBL" id="UHDK01000001">
    <property type="protein sequence ID" value="SUM32315.1"/>
    <property type="molecule type" value="Genomic_DNA"/>
</dbReference>
<evidence type="ECO:0000313" key="3">
    <source>
        <dbReference type="EMBL" id="SUM32315.1"/>
    </source>
</evidence>
<dbReference type="InterPro" id="IPR000794">
    <property type="entry name" value="Beta-ketoacyl_synthase"/>
</dbReference>
<dbReference type="Proteomes" id="UP000255277">
    <property type="component" value="Unassembled WGS sequence"/>
</dbReference>
<dbReference type="InterPro" id="IPR016039">
    <property type="entry name" value="Thiolase-like"/>
</dbReference>
<sequence length="77" mass="8130">MTGHLLGATGGIEAIFSALSIRDSKVAPTIHAESPDPECDLDIVPNKAIDLDITYAMSNSLGFGGHNAVLIFKKFTD</sequence>
<dbReference type="Pfam" id="PF02801">
    <property type="entry name" value="Ketoacyl-synt_C"/>
    <property type="match status" value="1"/>
</dbReference>
<proteinExistence type="predicted"/>